<keyword evidence="6" id="KW-0131">Cell cycle</keyword>
<evidence type="ECO:0000256" key="6">
    <source>
        <dbReference type="ARBA" id="ARBA00023306"/>
    </source>
</evidence>
<evidence type="ECO:0000256" key="3">
    <source>
        <dbReference type="ARBA" id="ARBA00022454"/>
    </source>
</evidence>
<keyword evidence="3" id="KW-0158">Chromosome</keyword>
<sequence>MSIHEIKSLINSNSRPNKSLGYSTLLLLQEQSTNDLSSLQSLADVSPTLISTIIVDVSDDDEEIAAQALKCLGFMIYHPSIVSLIQADDVRMILEALAKVIVSTRMKSVCNIGVWCISMQQFNTSFLDASFQPALRAVIYALENPVGSLSTSFEAMQAIIKLATQLTEKMRESSHIWTPPIYRRLLSIDKRERDMSERCLLKTIGTIFPPSAALSKAVADDIRSKLLAGMSDLLNQGMKVQTLHAWGWYIRLLGSYAMKYRRLINNMLKIPEQTFSDPNSQIQISSLVAWEALIDALVHPVALTCESDGAIENGFQQVQICAGKNRDTLASGLSKSIKLIMTPLVGIISSKCDDSVHLSCLNTWSCLLQKLGTFISHPSMIEHVLDPIFYAIFHMGPDSDSVWLWNLCLDMLDEFILAKCGGLQESSSQVNVNHHSLDRTSIPGSTISSKCSWRCPIKWPACPIDQLGFFVKMISILISRASVTSMTPENRSLACHAALRIFRSLLKRIQIEFKSLSISYNDIMMCLTTILMFIKKTSEGINSEGSSIDQLYLASFRLIEVVIEELEPSLLGCPLYKVALDIRSIEKPHQVNVRCDKLLHINCVAHLDMVSPSVYLVVLYISLVILSTSNAQKMELILPGLPKFFKVLLCTHDALENLYIINGLLYKHVGDKYLQIWLAVAEGLKECIHDLKDLSLCQMDTDCNGYLPLCHLLLYPFVVCSDALQKFCIDKATGSWDIVESKLKLKDVTVTWMSLYNAICASNLKQSAMNSFSEDLFSLLNKCMGDDVFVLGGGAEPDLSYKDLDSDLLSFCGNAVTCALEQILILAATSEESKDKLFSGITSRWEFASRFLKMSRAKMDTDPSTALLVTSRVLSALAGVVSRLHSAQTILSLVEKITCPLLQWLSLEEMQDGNAKDQLQSLWAEILSCLRRSQPPIVFDSTFLKLQAPLLQITLDHPNPTISALTIAFWNNTYGERINLDYPENLLDLLDKLSRHKRINLHKKSFPFLVKCYSVPDEVSQRYRVTAKNARSSKRVELMDGSQNQFEHKDEQCSRSKRRRSELTENQKEVRRAQQGRGMDCSGHGPGIRTYTAVDFSQGNEDSQESQEF</sequence>
<dbReference type="PANTHER" id="PTHR22928:SF3">
    <property type="entry name" value="TELOMERE-ASSOCIATED PROTEIN RIF1"/>
    <property type="match status" value="1"/>
</dbReference>
<reference evidence="9" key="2">
    <citation type="journal article" date="2023" name="Plants (Basel)">
        <title>Annotation of the Turnera subulata (Passifloraceae) Draft Genome Reveals the S-Locus Evolved after the Divergence of Turneroideae from Passifloroideae in a Stepwise Manner.</title>
        <authorList>
            <person name="Henning P.M."/>
            <person name="Roalson E.H."/>
            <person name="Mir W."/>
            <person name="McCubbin A.G."/>
            <person name="Shore J.S."/>
        </authorList>
    </citation>
    <scope>NUCLEOTIDE SEQUENCE</scope>
    <source>
        <strain evidence="9">F60SS</strain>
    </source>
</reference>
<evidence type="ECO:0000256" key="2">
    <source>
        <dbReference type="ARBA" id="ARBA00004574"/>
    </source>
</evidence>
<evidence type="ECO:0000256" key="7">
    <source>
        <dbReference type="SAM" id="MobiDB-lite"/>
    </source>
</evidence>
<evidence type="ECO:0000256" key="1">
    <source>
        <dbReference type="ARBA" id="ARBA00004123"/>
    </source>
</evidence>
<comment type="subcellular location">
    <subcellularLocation>
        <location evidence="2">Chromosome</location>
        <location evidence="2">Telomere</location>
    </subcellularLocation>
    <subcellularLocation>
        <location evidence="1">Nucleus</location>
    </subcellularLocation>
</comment>
<dbReference type="Pfam" id="PF12231">
    <property type="entry name" value="Rif1_N"/>
    <property type="match status" value="1"/>
</dbReference>
<keyword evidence="5" id="KW-0539">Nucleus</keyword>
<evidence type="ECO:0000313" key="9">
    <source>
        <dbReference type="EMBL" id="KAJ4831051.1"/>
    </source>
</evidence>
<proteinExistence type="predicted"/>
<evidence type="ECO:0000259" key="8">
    <source>
        <dbReference type="Pfam" id="PF12231"/>
    </source>
</evidence>
<evidence type="ECO:0000313" key="10">
    <source>
        <dbReference type="Proteomes" id="UP001141552"/>
    </source>
</evidence>
<keyword evidence="4" id="KW-0779">Telomere</keyword>
<dbReference type="GO" id="GO:0005634">
    <property type="term" value="C:nucleus"/>
    <property type="evidence" value="ECO:0007669"/>
    <property type="project" value="UniProtKB-SubCell"/>
</dbReference>
<comment type="caution">
    <text evidence="9">The sequence shown here is derived from an EMBL/GenBank/DDBJ whole genome shotgun (WGS) entry which is preliminary data.</text>
</comment>
<dbReference type="EMBL" id="JAKUCV010005464">
    <property type="protein sequence ID" value="KAJ4831051.1"/>
    <property type="molecule type" value="Genomic_DNA"/>
</dbReference>
<dbReference type="SUPFAM" id="SSF48371">
    <property type="entry name" value="ARM repeat"/>
    <property type="match status" value="1"/>
</dbReference>
<dbReference type="OrthoDB" id="5399929at2759"/>
<dbReference type="GO" id="GO:0000723">
    <property type="term" value="P:telomere maintenance"/>
    <property type="evidence" value="ECO:0007669"/>
    <property type="project" value="TreeGrafter"/>
</dbReference>
<dbReference type="InterPro" id="IPR011989">
    <property type="entry name" value="ARM-like"/>
</dbReference>
<name>A0A9Q0FIK4_9ROSI</name>
<feature type="domain" description="Telomere-associated protein Rif1 N-terminal" evidence="8">
    <location>
        <begin position="22"/>
        <end position="297"/>
    </location>
</feature>
<dbReference type="InterPro" id="IPR016024">
    <property type="entry name" value="ARM-type_fold"/>
</dbReference>
<reference evidence="9" key="1">
    <citation type="submission" date="2022-02" db="EMBL/GenBank/DDBJ databases">
        <authorList>
            <person name="Henning P.M."/>
            <person name="McCubbin A.G."/>
            <person name="Shore J.S."/>
        </authorList>
    </citation>
    <scope>NUCLEOTIDE SEQUENCE</scope>
    <source>
        <strain evidence="9">F60SS</strain>
        <tissue evidence="9">Leaves</tissue>
    </source>
</reference>
<accession>A0A9Q0FIK4</accession>
<gene>
    <name evidence="9" type="ORF">Tsubulata_001787</name>
</gene>
<keyword evidence="10" id="KW-1185">Reference proteome</keyword>
<dbReference type="Gene3D" id="1.25.10.10">
    <property type="entry name" value="Leucine-rich Repeat Variant"/>
    <property type="match status" value="1"/>
</dbReference>
<evidence type="ECO:0000256" key="5">
    <source>
        <dbReference type="ARBA" id="ARBA00023242"/>
    </source>
</evidence>
<dbReference type="Proteomes" id="UP001141552">
    <property type="component" value="Unassembled WGS sequence"/>
</dbReference>
<organism evidence="9 10">
    <name type="scientific">Turnera subulata</name>
    <dbReference type="NCBI Taxonomy" id="218843"/>
    <lineage>
        <taxon>Eukaryota</taxon>
        <taxon>Viridiplantae</taxon>
        <taxon>Streptophyta</taxon>
        <taxon>Embryophyta</taxon>
        <taxon>Tracheophyta</taxon>
        <taxon>Spermatophyta</taxon>
        <taxon>Magnoliopsida</taxon>
        <taxon>eudicotyledons</taxon>
        <taxon>Gunneridae</taxon>
        <taxon>Pentapetalae</taxon>
        <taxon>rosids</taxon>
        <taxon>fabids</taxon>
        <taxon>Malpighiales</taxon>
        <taxon>Passifloraceae</taxon>
        <taxon>Turnera</taxon>
    </lineage>
</organism>
<dbReference type="PANTHER" id="PTHR22928">
    <property type="entry name" value="TELOMERE-ASSOCIATED PROTEIN RIF1"/>
    <property type="match status" value="1"/>
</dbReference>
<protein>
    <recommendedName>
        <fullName evidence="8">Telomere-associated protein Rif1 N-terminal domain-containing protein</fullName>
    </recommendedName>
</protein>
<evidence type="ECO:0000256" key="4">
    <source>
        <dbReference type="ARBA" id="ARBA00022895"/>
    </source>
</evidence>
<dbReference type="GO" id="GO:0000781">
    <property type="term" value="C:chromosome, telomeric region"/>
    <property type="evidence" value="ECO:0007669"/>
    <property type="project" value="UniProtKB-SubCell"/>
</dbReference>
<feature type="region of interest" description="Disordered" evidence="7">
    <location>
        <begin position="1034"/>
        <end position="1109"/>
    </location>
</feature>
<feature type="compositionally biased region" description="Basic and acidic residues" evidence="7">
    <location>
        <begin position="1061"/>
        <end position="1072"/>
    </location>
</feature>
<dbReference type="InterPro" id="IPR022031">
    <property type="entry name" value="Rif1_N"/>
</dbReference>
<dbReference type="AlphaFoldDB" id="A0A9Q0FIK4"/>